<sequence>MTSGGADVGRVTVRAAAGCVMAGVRVSGGAGVGPRDEGDGAVVGRVMAGVRVFGGAGIGRVTRGMERLWAA</sequence>
<keyword evidence="2" id="KW-1185">Reference proteome</keyword>
<comment type="caution">
    <text evidence="1">The sequence shown here is derived from an EMBL/GenBank/DDBJ whole genome shotgun (WGS) entry which is preliminary data.</text>
</comment>
<evidence type="ECO:0000313" key="1">
    <source>
        <dbReference type="EMBL" id="GAA4668452.1"/>
    </source>
</evidence>
<organism evidence="1 2">
    <name type="scientific">Amycolatopsis dongchuanensis</name>
    <dbReference type="NCBI Taxonomy" id="1070866"/>
    <lineage>
        <taxon>Bacteria</taxon>
        <taxon>Bacillati</taxon>
        <taxon>Actinomycetota</taxon>
        <taxon>Actinomycetes</taxon>
        <taxon>Pseudonocardiales</taxon>
        <taxon>Pseudonocardiaceae</taxon>
        <taxon>Amycolatopsis</taxon>
    </lineage>
</organism>
<reference evidence="2" key="1">
    <citation type="journal article" date="2019" name="Int. J. Syst. Evol. Microbiol.">
        <title>The Global Catalogue of Microorganisms (GCM) 10K type strain sequencing project: providing services to taxonomists for standard genome sequencing and annotation.</title>
        <authorList>
            <consortium name="The Broad Institute Genomics Platform"/>
            <consortium name="The Broad Institute Genome Sequencing Center for Infectious Disease"/>
            <person name="Wu L."/>
            <person name="Ma J."/>
        </authorList>
    </citation>
    <scope>NUCLEOTIDE SEQUENCE [LARGE SCALE GENOMIC DNA]</scope>
    <source>
        <strain evidence="2">JCM 18054</strain>
    </source>
</reference>
<name>A0ABP8VPN7_9PSEU</name>
<evidence type="ECO:0000313" key="2">
    <source>
        <dbReference type="Proteomes" id="UP001500192"/>
    </source>
</evidence>
<gene>
    <name evidence="1" type="ORF">GCM10023214_73300</name>
</gene>
<dbReference type="EMBL" id="BAABIB010000159">
    <property type="protein sequence ID" value="GAA4668452.1"/>
    <property type="molecule type" value="Genomic_DNA"/>
</dbReference>
<accession>A0ABP8VPN7</accession>
<protein>
    <submittedName>
        <fullName evidence="1">Uncharacterized protein</fullName>
    </submittedName>
</protein>
<dbReference type="Proteomes" id="UP001500192">
    <property type="component" value="Unassembled WGS sequence"/>
</dbReference>
<proteinExistence type="predicted"/>